<dbReference type="InterPro" id="IPR044676">
    <property type="entry name" value="EOBI/EOBII-like_plant"/>
</dbReference>
<feature type="region of interest" description="Disordered" evidence="7">
    <location>
        <begin position="93"/>
        <end position="148"/>
    </location>
</feature>
<dbReference type="CDD" id="cd00167">
    <property type="entry name" value="SANT"/>
    <property type="match status" value="1"/>
</dbReference>
<dbReference type="PROSITE" id="PS50090">
    <property type="entry name" value="MYB_LIKE"/>
    <property type="match status" value="1"/>
</dbReference>
<proteinExistence type="predicted"/>
<feature type="domain" description="Myb-like" evidence="8">
    <location>
        <begin position="17"/>
        <end position="81"/>
    </location>
</feature>
<name>A0A835DC28_TETSI</name>
<dbReference type="Gene3D" id="1.10.10.60">
    <property type="entry name" value="Homeodomain-like"/>
    <property type="match status" value="1"/>
</dbReference>
<keyword evidence="5" id="KW-0804">Transcription</keyword>
<evidence type="ECO:0000256" key="4">
    <source>
        <dbReference type="ARBA" id="ARBA00023125"/>
    </source>
</evidence>
<keyword evidence="6" id="KW-0539">Nucleus</keyword>
<evidence type="ECO:0000256" key="6">
    <source>
        <dbReference type="ARBA" id="ARBA00023242"/>
    </source>
</evidence>
<evidence type="ECO:0000313" key="11">
    <source>
        <dbReference type="Proteomes" id="UP000655225"/>
    </source>
</evidence>
<dbReference type="SUPFAM" id="SSF46689">
    <property type="entry name" value="Homeodomain-like"/>
    <property type="match status" value="1"/>
</dbReference>
<dbReference type="EMBL" id="JABCRI010000014">
    <property type="protein sequence ID" value="KAF8394714.1"/>
    <property type="molecule type" value="Genomic_DNA"/>
</dbReference>
<evidence type="ECO:0000256" key="2">
    <source>
        <dbReference type="ARBA" id="ARBA00022737"/>
    </source>
</evidence>
<feature type="domain" description="HTH myb-type" evidence="9">
    <location>
        <begin position="17"/>
        <end position="45"/>
    </location>
</feature>
<feature type="compositionally biased region" description="Polar residues" evidence="7">
    <location>
        <begin position="94"/>
        <end position="120"/>
    </location>
</feature>
<dbReference type="Proteomes" id="UP000655225">
    <property type="component" value="Unassembled WGS sequence"/>
</dbReference>
<comment type="caution">
    <text evidence="10">The sequence shown here is derived from an EMBL/GenBank/DDBJ whole genome shotgun (WGS) entry which is preliminary data.</text>
</comment>
<evidence type="ECO:0000259" key="9">
    <source>
        <dbReference type="PROSITE" id="PS51294"/>
    </source>
</evidence>
<dbReference type="GO" id="GO:0043565">
    <property type="term" value="F:sequence-specific DNA binding"/>
    <property type="evidence" value="ECO:0007669"/>
    <property type="project" value="InterPro"/>
</dbReference>
<dbReference type="Pfam" id="PF00249">
    <property type="entry name" value="Myb_DNA-binding"/>
    <property type="match status" value="1"/>
</dbReference>
<dbReference type="PANTHER" id="PTHR45675:SF1">
    <property type="entry name" value="MYB TRANSCRIPTION FACTOR-RELATED"/>
    <property type="match status" value="1"/>
</dbReference>
<protein>
    <submittedName>
        <fullName evidence="10">Uncharacterized protein</fullName>
    </submittedName>
</protein>
<evidence type="ECO:0000256" key="7">
    <source>
        <dbReference type="SAM" id="MobiDB-lite"/>
    </source>
</evidence>
<reference evidence="10 11" key="1">
    <citation type="submission" date="2020-04" db="EMBL/GenBank/DDBJ databases">
        <title>Plant Genome Project.</title>
        <authorList>
            <person name="Zhang R.-G."/>
        </authorList>
    </citation>
    <scope>NUCLEOTIDE SEQUENCE [LARGE SCALE GENOMIC DNA]</scope>
    <source>
        <strain evidence="10">YNK0</strain>
        <tissue evidence="10">Leaf</tissue>
    </source>
</reference>
<dbReference type="AlphaFoldDB" id="A0A835DC28"/>
<evidence type="ECO:0000256" key="5">
    <source>
        <dbReference type="ARBA" id="ARBA00023163"/>
    </source>
</evidence>
<gene>
    <name evidence="10" type="ORF">HHK36_020931</name>
</gene>
<dbReference type="OrthoDB" id="2143914at2759"/>
<dbReference type="InterPro" id="IPR001005">
    <property type="entry name" value="SANT/Myb"/>
</dbReference>
<organism evidence="10 11">
    <name type="scientific">Tetracentron sinense</name>
    <name type="common">Spur-leaf</name>
    <dbReference type="NCBI Taxonomy" id="13715"/>
    <lineage>
        <taxon>Eukaryota</taxon>
        <taxon>Viridiplantae</taxon>
        <taxon>Streptophyta</taxon>
        <taxon>Embryophyta</taxon>
        <taxon>Tracheophyta</taxon>
        <taxon>Spermatophyta</taxon>
        <taxon>Magnoliopsida</taxon>
        <taxon>Trochodendrales</taxon>
        <taxon>Trochodendraceae</taxon>
        <taxon>Tetracentron</taxon>
    </lineage>
</organism>
<keyword evidence="4" id="KW-0238">DNA-binding</keyword>
<evidence type="ECO:0000256" key="3">
    <source>
        <dbReference type="ARBA" id="ARBA00023015"/>
    </source>
</evidence>
<dbReference type="InterPro" id="IPR017930">
    <property type="entry name" value="Myb_dom"/>
</dbReference>
<accession>A0A835DC28</accession>
<dbReference type="PROSITE" id="PS51294">
    <property type="entry name" value="HTH_MYB"/>
    <property type="match status" value="1"/>
</dbReference>
<comment type="subcellular location">
    <subcellularLocation>
        <location evidence="1">Nucleus</location>
    </subcellularLocation>
</comment>
<evidence type="ECO:0000256" key="1">
    <source>
        <dbReference type="ARBA" id="ARBA00004123"/>
    </source>
</evidence>
<keyword evidence="3" id="KW-0805">Transcription regulation</keyword>
<evidence type="ECO:0000313" key="10">
    <source>
        <dbReference type="EMBL" id="KAF8394714.1"/>
    </source>
</evidence>
<keyword evidence="2" id="KW-0677">Repeat</keyword>
<evidence type="ECO:0000259" key="8">
    <source>
        <dbReference type="PROSITE" id="PS50090"/>
    </source>
</evidence>
<dbReference type="OMA" id="NPEYHSG"/>
<feature type="compositionally biased region" description="Polar residues" evidence="7">
    <location>
        <begin position="128"/>
        <end position="148"/>
    </location>
</feature>
<keyword evidence="11" id="KW-1185">Reference proteome</keyword>
<dbReference type="GO" id="GO:0003700">
    <property type="term" value="F:DNA-binding transcription factor activity"/>
    <property type="evidence" value="ECO:0007669"/>
    <property type="project" value="InterPro"/>
</dbReference>
<sequence length="224" mass="24885">MDVNGRGCSSATQSEEEMDLRRGPWTVEEDFILMNYIANHGEGRWNSLARCAVQKHAKQLKCDVNSKQFKDTMRYQWMPRLVERIQVAAAAAANSSGTTTHRMNNNQDKATNQVLPTGTKNDFGGAQLNPSFTPENSSTGASSDSVGTQVSPVTDLIDYYSFQTNNHTESSQSGQLSYPDSLTSPSGYFNHGLDFQAIEQNNMWFGGGDVTDNFWNVDDGWFLQ</sequence>
<dbReference type="GO" id="GO:0005634">
    <property type="term" value="C:nucleus"/>
    <property type="evidence" value="ECO:0007669"/>
    <property type="project" value="UniProtKB-SubCell"/>
</dbReference>
<dbReference type="PANTHER" id="PTHR45675">
    <property type="entry name" value="MYB TRANSCRIPTION FACTOR-RELATED-RELATED"/>
    <property type="match status" value="1"/>
</dbReference>
<feature type="region of interest" description="Disordered" evidence="7">
    <location>
        <begin position="1"/>
        <end position="21"/>
    </location>
</feature>
<dbReference type="InterPro" id="IPR009057">
    <property type="entry name" value="Homeodomain-like_sf"/>
</dbReference>